<dbReference type="Gene3D" id="3.40.1190.20">
    <property type="match status" value="1"/>
</dbReference>
<dbReference type="EMBL" id="CP119108">
    <property type="protein sequence ID" value="WEG09495.1"/>
    <property type="molecule type" value="Genomic_DNA"/>
</dbReference>
<evidence type="ECO:0000313" key="6">
    <source>
        <dbReference type="Proteomes" id="UP001214553"/>
    </source>
</evidence>
<dbReference type="Proteomes" id="UP001214553">
    <property type="component" value="Chromosome"/>
</dbReference>
<evidence type="ECO:0000256" key="2">
    <source>
        <dbReference type="ARBA" id="ARBA00023277"/>
    </source>
</evidence>
<dbReference type="Pfam" id="PF01467">
    <property type="entry name" value="CTP_transf_like"/>
    <property type="match status" value="1"/>
</dbReference>
<dbReference type="Pfam" id="PF00294">
    <property type="entry name" value="PfkB"/>
    <property type="match status" value="1"/>
</dbReference>
<feature type="domain" description="Carbohydrate kinase PfkB" evidence="3">
    <location>
        <begin position="180"/>
        <end position="297"/>
    </location>
</feature>
<dbReference type="InterPro" id="IPR004821">
    <property type="entry name" value="Cyt_trans-like"/>
</dbReference>
<dbReference type="InterPro" id="IPR029056">
    <property type="entry name" value="Ribokinase-like"/>
</dbReference>
<evidence type="ECO:0000313" key="5">
    <source>
        <dbReference type="EMBL" id="WEG09495.1"/>
    </source>
</evidence>
<sequence>MKITVIGDTLLDVDLVGTADRLAPDGPVPVVAVERSHARAGGAGLVATLLARRGVDVTLVTAVADDDPSRRLLGALDAPSTRGGAGRITLAATALRGPTPVKTRLRVGDRTVVRIDEGDAFAPVAAFPLPALGSIVDADAIVVADYGRGVTEDPRLRRLLETQRLPLVWDPHPRGPSPVHSATLVTPNVAEAAAFGHRAGTDPDRAGRAADELRRAWRVPAVAVTLGERGAVLSEGGRQHPFVVPMRGSATADACGAGDCLAAAAAIALGEGLSVAAALESGVHAASAFVSSGGVAALERSDPAGDHRADTAEQVVAATRAAGGTVVATSGFFDAFHAGHARTLAAARRLGDCLVVCLNSDRSMQALDDRTPLSPSEEDRRELLLALECVDAVVLFDEATPENAIRRLKPDVWVKADSHTPIPESEVLAEWGGCTVTVPWYPAHTTEAQRLRLVG</sequence>
<keyword evidence="2" id="KW-0119">Carbohydrate metabolism</keyword>
<dbReference type="InterPro" id="IPR014729">
    <property type="entry name" value="Rossmann-like_a/b/a_fold"/>
</dbReference>
<keyword evidence="5" id="KW-0418">Kinase</keyword>
<evidence type="ECO:0000259" key="4">
    <source>
        <dbReference type="Pfam" id="PF01467"/>
    </source>
</evidence>
<evidence type="ECO:0000256" key="1">
    <source>
        <dbReference type="ARBA" id="ARBA00023268"/>
    </source>
</evidence>
<keyword evidence="5" id="KW-0808">Transferase</keyword>
<protein>
    <submittedName>
        <fullName evidence="5">PfkB family carbohydrate kinase</fullName>
    </submittedName>
</protein>
<accession>A0ABY8C2P3</accession>
<dbReference type="PANTHER" id="PTHR46969:SF1">
    <property type="entry name" value="BIFUNCTIONAL PROTEIN HLDE"/>
    <property type="match status" value="1"/>
</dbReference>
<dbReference type="InterPro" id="IPR011611">
    <property type="entry name" value="PfkB_dom"/>
</dbReference>
<keyword evidence="6" id="KW-1185">Reference proteome</keyword>
<dbReference type="SUPFAM" id="SSF53613">
    <property type="entry name" value="Ribokinase-like"/>
    <property type="match status" value="1"/>
</dbReference>
<dbReference type="PANTHER" id="PTHR46969">
    <property type="entry name" value="BIFUNCTIONAL PROTEIN HLDE"/>
    <property type="match status" value="1"/>
</dbReference>
<feature type="domain" description="Cytidyltransferase-like" evidence="4">
    <location>
        <begin position="330"/>
        <end position="421"/>
    </location>
</feature>
<organism evidence="5 6">
    <name type="scientific">Microbacterium horticulturae</name>
    <dbReference type="NCBI Taxonomy" id="3028316"/>
    <lineage>
        <taxon>Bacteria</taxon>
        <taxon>Bacillati</taxon>
        <taxon>Actinomycetota</taxon>
        <taxon>Actinomycetes</taxon>
        <taxon>Micrococcales</taxon>
        <taxon>Microbacteriaceae</taxon>
        <taxon>Microbacterium</taxon>
    </lineage>
</organism>
<dbReference type="Gene3D" id="3.40.50.620">
    <property type="entry name" value="HUPs"/>
    <property type="match status" value="1"/>
</dbReference>
<evidence type="ECO:0000259" key="3">
    <source>
        <dbReference type="Pfam" id="PF00294"/>
    </source>
</evidence>
<gene>
    <name evidence="5" type="ORF">PU630_02705</name>
</gene>
<proteinExistence type="predicted"/>
<dbReference type="GO" id="GO:0016301">
    <property type="term" value="F:kinase activity"/>
    <property type="evidence" value="ECO:0007669"/>
    <property type="project" value="UniProtKB-KW"/>
</dbReference>
<dbReference type="NCBIfam" id="TIGR00125">
    <property type="entry name" value="cyt_tran_rel"/>
    <property type="match status" value="1"/>
</dbReference>
<reference evidence="5 6" key="1">
    <citation type="submission" date="2023-03" db="EMBL/GenBank/DDBJ databases">
        <title>Genome sequence of Microbacterium sp. KACC 23027.</title>
        <authorList>
            <person name="Kim S."/>
            <person name="Heo J."/>
            <person name="Kwon S.-W."/>
        </authorList>
    </citation>
    <scope>NUCLEOTIDE SEQUENCE [LARGE SCALE GENOMIC DNA]</scope>
    <source>
        <strain evidence="5 6">KACC 23027</strain>
    </source>
</reference>
<dbReference type="SUPFAM" id="SSF52374">
    <property type="entry name" value="Nucleotidylyl transferase"/>
    <property type="match status" value="1"/>
</dbReference>
<name>A0ABY8C2P3_9MICO</name>
<dbReference type="RefSeq" id="WP_275278819.1">
    <property type="nucleotide sequence ID" value="NZ_CP119108.1"/>
</dbReference>
<keyword evidence="1" id="KW-0511">Multifunctional enzyme</keyword>